<evidence type="ECO:0000256" key="1">
    <source>
        <dbReference type="ARBA" id="ARBA00004651"/>
    </source>
</evidence>
<feature type="transmembrane region" description="Helical" evidence="7">
    <location>
        <begin position="6"/>
        <end position="22"/>
    </location>
</feature>
<dbReference type="InterPro" id="IPR035906">
    <property type="entry name" value="MetI-like_sf"/>
</dbReference>
<dbReference type="InterPro" id="IPR000515">
    <property type="entry name" value="MetI-like"/>
</dbReference>
<keyword evidence="6 7" id="KW-0472">Membrane</keyword>
<feature type="transmembrane region" description="Helical" evidence="7">
    <location>
        <begin position="183"/>
        <end position="202"/>
    </location>
</feature>
<dbReference type="PANTHER" id="PTHR43744:SF9">
    <property type="entry name" value="POLYGALACTURONAN_RHAMNOGALACTURONAN TRANSPORT SYSTEM PERMEASE PROTEIN YTCP"/>
    <property type="match status" value="1"/>
</dbReference>
<sequence>MSIIVTATGSLLGMLMTAMMAYPLSKNMLRGKTFFTLMIFFTMLFGGGMIPNYILIKNLHLFNTLPALILPGLISAWNFFIMRNFFAALPESLEESARIDGATDIRIFFQIILPLSKAVLATIVLFMAVGYWNDFFSSVLYMVDKDKWSLQAVLRQIIGQTSSAMSQAGVDISTESEVSSQSIVMASIIVATTPILLVYPFLQKYFMKGVLVGSLKG</sequence>
<evidence type="ECO:0000256" key="4">
    <source>
        <dbReference type="ARBA" id="ARBA00022692"/>
    </source>
</evidence>
<comment type="similarity">
    <text evidence="7">Belongs to the binding-protein-dependent transport system permease family.</text>
</comment>
<feature type="transmembrane region" description="Helical" evidence="7">
    <location>
        <begin position="68"/>
        <end position="86"/>
    </location>
</feature>
<keyword evidence="3" id="KW-1003">Cell membrane</keyword>
<keyword evidence="5 7" id="KW-1133">Transmembrane helix</keyword>
<proteinExistence type="inferred from homology"/>
<dbReference type="RefSeq" id="WP_235118128.1">
    <property type="nucleotide sequence ID" value="NZ_CP090978.1"/>
</dbReference>
<dbReference type="SUPFAM" id="SSF161098">
    <property type="entry name" value="MetI-like"/>
    <property type="match status" value="1"/>
</dbReference>
<evidence type="ECO:0000313" key="9">
    <source>
        <dbReference type="EMBL" id="UJF31783.1"/>
    </source>
</evidence>
<name>A0ABY3SEE2_9BACL</name>
<keyword evidence="10" id="KW-1185">Reference proteome</keyword>
<dbReference type="CDD" id="cd06261">
    <property type="entry name" value="TM_PBP2"/>
    <property type="match status" value="1"/>
</dbReference>
<accession>A0ABY3SEE2</accession>
<evidence type="ECO:0000259" key="8">
    <source>
        <dbReference type="PROSITE" id="PS50928"/>
    </source>
</evidence>
<organism evidence="9 10">
    <name type="scientific">Paenibacillus hexagrammi</name>
    <dbReference type="NCBI Taxonomy" id="2908839"/>
    <lineage>
        <taxon>Bacteria</taxon>
        <taxon>Bacillati</taxon>
        <taxon>Bacillota</taxon>
        <taxon>Bacilli</taxon>
        <taxon>Bacillales</taxon>
        <taxon>Paenibacillaceae</taxon>
        <taxon>Paenibacillus</taxon>
    </lineage>
</organism>
<dbReference type="Pfam" id="PF00528">
    <property type="entry name" value="BPD_transp_1"/>
    <property type="match status" value="1"/>
</dbReference>
<reference evidence="9 10" key="1">
    <citation type="journal article" date="2024" name="Int. J. Syst. Evol. Microbiol.">
        <title>Paenibacillus hexagrammi sp. nov., a novel bacterium isolated from the gut content of Hexagrammos agrammus.</title>
        <authorList>
            <person name="Jung H.K."/>
            <person name="Kim D.G."/>
            <person name="Zin H."/>
            <person name="Park J."/>
            <person name="Jung H."/>
            <person name="Kim Y.O."/>
            <person name="Kong H.J."/>
            <person name="Kim J.W."/>
            <person name="Kim Y.S."/>
        </authorList>
    </citation>
    <scope>NUCLEOTIDE SEQUENCE [LARGE SCALE GENOMIC DNA]</scope>
    <source>
        <strain evidence="9 10">YPD9-1</strain>
    </source>
</reference>
<feature type="transmembrane region" description="Helical" evidence="7">
    <location>
        <begin position="107"/>
        <end position="132"/>
    </location>
</feature>
<evidence type="ECO:0000313" key="10">
    <source>
        <dbReference type="Proteomes" id="UP001649230"/>
    </source>
</evidence>
<evidence type="ECO:0000256" key="3">
    <source>
        <dbReference type="ARBA" id="ARBA00022475"/>
    </source>
</evidence>
<gene>
    <name evidence="9" type="ORF">L0M14_18650</name>
</gene>
<feature type="domain" description="ABC transmembrane type-1" evidence="8">
    <location>
        <begin position="1"/>
        <end position="196"/>
    </location>
</feature>
<dbReference type="Proteomes" id="UP001649230">
    <property type="component" value="Chromosome"/>
</dbReference>
<keyword evidence="4 7" id="KW-0812">Transmembrane</keyword>
<dbReference type="PANTHER" id="PTHR43744">
    <property type="entry name" value="ABC TRANSPORTER PERMEASE PROTEIN MG189-RELATED-RELATED"/>
    <property type="match status" value="1"/>
</dbReference>
<keyword evidence="2 7" id="KW-0813">Transport</keyword>
<dbReference type="PROSITE" id="PS50928">
    <property type="entry name" value="ABC_TM1"/>
    <property type="match status" value="1"/>
</dbReference>
<dbReference type="EMBL" id="CP090978">
    <property type="protein sequence ID" value="UJF31783.1"/>
    <property type="molecule type" value="Genomic_DNA"/>
</dbReference>
<protein>
    <submittedName>
        <fullName evidence="9">Carbohydrate ABC transporter permease</fullName>
    </submittedName>
</protein>
<evidence type="ECO:0000256" key="5">
    <source>
        <dbReference type="ARBA" id="ARBA00022989"/>
    </source>
</evidence>
<evidence type="ECO:0000256" key="7">
    <source>
        <dbReference type="RuleBase" id="RU363032"/>
    </source>
</evidence>
<evidence type="ECO:0000256" key="6">
    <source>
        <dbReference type="ARBA" id="ARBA00023136"/>
    </source>
</evidence>
<dbReference type="Gene3D" id="1.10.3720.10">
    <property type="entry name" value="MetI-like"/>
    <property type="match status" value="1"/>
</dbReference>
<evidence type="ECO:0000256" key="2">
    <source>
        <dbReference type="ARBA" id="ARBA00022448"/>
    </source>
</evidence>
<comment type="subcellular location">
    <subcellularLocation>
        <location evidence="1 7">Cell membrane</location>
        <topology evidence="1 7">Multi-pass membrane protein</topology>
    </subcellularLocation>
</comment>
<feature type="transmembrane region" description="Helical" evidence="7">
    <location>
        <begin position="34"/>
        <end position="56"/>
    </location>
</feature>